<reference evidence="5 6" key="1">
    <citation type="submission" date="2019-03" db="EMBL/GenBank/DDBJ databases">
        <title>Draft genome sequences of novel Actinobacteria.</title>
        <authorList>
            <person name="Sahin N."/>
            <person name="Ay H."/>
            <person name="Saygin H."/>
        </authorList>
    </citation>
    <scope>NUCLEOTIDE SEQUENCE [LARGE SCALE GENOMIC DNA]</scope>
    <source>
        <strain evidence="5 6">DSM 41900</strain>
    </source>
</reference>
<sequence length="100" mass="10788">MRLAGVSRRYGRRGPWVLSGVDLELRPGTLTRVDGGNGSGKSTLLRLVAGLDVPSRGRITGRPRRVGYVPERFPPALPLTAHGYLTHLGRVHGHGGTSQR</sequence>
<keyword evidence="6" id="KW-1185">Reference proteome</keyword>
<dbReference type="GO" id="GO:0005524">
    <property type="term" value="F:ATP binding"/>
    <property type="evidence" value="ECO:0007669"/>
    <property type="project" value="UniProtKB-KW"/>
</dbReference>
<dbReference type="AlphaFoldDB" id="A0A4R4SLG5"/>
<dbReference type="Pfam" id="PF00005">
    <property type="entry name" value="ABC_tran"/>
    <property type="match status" value="1"/>
</dbReference>
<accession>A0A4R4SLG5</accession>
<comment type="caution">
    <text evidence="5">The sequence shown here is derived from an EMBL/GenBank/DDBJ whole genome shotgun (WGS) entry which is preliminary data.</text>
</comment>
<dbReference type="PANTHER" id="PTHR42939">
    <property type="entry name" value="ABC TRANSPORTER ATP-BINDING PROTEIN ALBC-RELATED"/>
    <property type="match status" value="1"/>
</dbReference>
<evidence type="ECO:0000256" key="3">
    <source>
        <dbReference type="ARBA" id="ARBA00022840"/>
    </source>
</evidence>
<evidence type="ECO:0000313" key="6">
    <source>
        <dbReference type="Proteomes" id="UP000295345"/>
    </source>
</evidence>
<evidence type="ECO:0000256" key="1">
    <source>
        <dbReference type="ARBA" id="ARBA00022448"/>
    </source>
</evidence>
<dbReference type="Gene3D" id="3.40.50.300">
    <property type="entry name" value="P-loop containing nucleotide triphosphate hydrolases"/>
    <property type="match status" value="1"/>
</dbReference>
<protein>
    <submittedName>
        <fullName evidence="5">ATP-binding cassette domain-containing protein</fullName>
    </submittedName>
</protein>
<dbReference type="GO" id="GO:0016887">
    <property type="term" value="F:ATP hydrolysis activity"/>
    <property type="evidence" value="ECO:0007669"/>
    <property type="project" value="InterPro"/>
</dbReference>
<feature type="domain" description="ABC transporter" evidence="4">
    <location>
        <begin position="18"/>
        <end position="62"/>
    </location>
</feature>
<dbReference type="InterPro" id="IPR051782">
    <property type="entry name" value="ABC_Transporter_VariousFunc"/>
</dbReference>
<keyword evidence="3 5" id="KW-0067">ATP-binding</keyword>
<evidence type="ECO:0000313" key="5">
    <source>
        <dbReference type="EMBL" id="TDC62922.1"/>
    </source>
</evidence>
<dbReference type="InterPro" id="IPR003439">
    <property type="entry name" value="ABC_transporter-like_ATP-bd"/>
</dbReference>
<gene>
    <name evidence="5" type="ORF">E1283_33245</name>
</gene>
<keyword evidence="1" id="KW-0813">Transport</keyword>
<dbReference type="Proteomes" id="UP000295345">
    <property type="component" value="Unassembled WGS sequence"/>
</dbReference>
<dbReference type="OrthoDB" id="5182800at2"/>
<dbReference type="PANTHER" id="PTHR42939:SF1">
    <property type="entry name" value="ABC TRANSPORTER ATP-BINDING PROTEIN ALBC-RELATED"/>
    <property type="match status" value="1"/>
</dbReference>
<dbReference type="EMBL" id="SMKI01000600">
    <property type="protein sequence ID" value="TDC62922.1"/>
    <property type="molecule type" value="Genomic_DNA"/>
</dbReference>
<name>A0A4R4SLG5_9ACTN</name>
<keyword evidence="2" id="KW-0547">Nucleotide-binding</keyword>
<proteinExistence type="predicted"/>
<dbReference type="SUPFAM" id="SSF52540">
    <property type="entry name" value="P-loop containing nucleoside triphosphate hydrolases"/>
    <property type="match status" value="1"/>
</dbReference>
<organism evidence="5 6">
    <name type="scientific">Streptomyces hainanensis</name>
    <dbReference type="NCBI Taxonomy" id="402648"/>
    <lineage>
        <taxon>Bacteria</taxon>
        <taxon>Bacillati</taxon>
        <taxon>Actinomycetota</taxon>
        <taxon>Actinomycetes</taxon>
        <taxon>Kitasatosporales</taxon>
        <taxon>Streptomycetaceae</taxon>
        <taxon>Streptomyces</taxon>
    </lineage>
</organism>
<evidence type="ECO:0000259" key="4">
    <source>
        <dbReference type="Pfam" id="PF00005"/>
    </source>
</evidence>
<evidence type="ECO:0000256" key="2">
    <source>
        <dbReference type="ARBA" id="ARBA00022741"/>
    </source>
</evidence>
<dbReference type="InterPro" id="IPR027417">
    <property type="entry name" value="P-loop_NTPase"/>
</dbReference>